<dbReference type="Proteomes" id="UP000565579">
    <property type="component" value="Unassembled WGS sequence"/>
</dbReference>
<feature type="compositionally biased region" description="Low complexity" evidence="1">
    <location>
        <begin position="100"/>
        <end position="109"/>
    </location>
</feature>
<accession>A0A7X0P020</accession>
<evidence type="ECO:0000313" key="3">
    <source>
        <dbReference type="Proteomes" id="UP000565579"/>
    </source>
</evidence>
<feature type="region of interest" description="Disordered" evidence="1">
    <location>
        <begin position="186"/>
        <end position="274"/>
    </location>
</feature>
<evidence type="ECO:0000313" key="2">
    <source>
        <dbReference type="EMBL" id="MBB6552768.1"/>
    </source>
</evidence>
<sequence length="274" mass="28055">MPPAGPSPVRPAAGMLRAAWMMAAGLPLVPRATLRAVRTVGAGLRLARSAQWAARMVAGGPSPVPTAVVTLRVARMVAAGTRPAAAGPEPTRRVAGGRRGPAAAGGRPARAARDPRSRSATTGTPRARTAAVGRPQVRTAAVGRPRGRTAAVGRAPVWTVAGGRLRVVRAVAEVPFMMTAASCPRQERPMAPGRRETCPTCDRRGGPRPADGRRAVVAGQRTVALTSMGRRGPTRPQGVMRPSRRRPGSGAAPLARTGSSPCSPTGVSARSSSG</sequence>
<reference evidence="2 3" key="1">
    <citation type="submission" date="2020-08" db="EMBL/GenBank/DDBJ databases">
        <title>Sequencing the genomes of 1000 actinobacteria strains.</title>
        <authorList>
            <person name="Klenk H.-P."/>
        </authorList>
    </citation>
    <scope>NUCLEOTIDE SEQUENCE [LARGE SCALE GENOMIC DNA]</scope>
    <source>
        <strain evidence="2 3">DSM 43768</strain>
    </source>
</reference>
<dbReference type="EMBL" id="JACHMI010000001">
    <property type="protein sequence ID" value="MBB6552768.1"/>
    <property type="molecule type" value="Genomic_DNA"/>
</dbReference>
<feature type="compositionally biased region" description="Polar residues" evidence="1">
    <location>
        <begin position="257"/>
        <end position="274"/>
    </location>
</feature>
<feature type="compositionally biased region" description="Basic and acidic residues" evidence="1">
    <location>
        <begin position="186"/>
        <end position="214"/>
    </location>
</feature>
<evidence type="ECO:0000256" key="1">
    <source>
        <dbReference type="SAM" id="MobiDB-lite"/>
    </source>
</evidence>
<feature type="region of interest" description="Disordered" evidence="1">
    <location>
        <begin position="82"/>
        <end position="150"/>
    </location>
</feature>
<protein>
    <submittedName>
        <fullName evidence="2">Uncharacterized protein</fullName>
    </submittedName>
</protein>
<name>A0A7X0P020_9ACTN</name>
<comment type="caution">
    <text evidence="2">The sequence shown here is derived from an EMBL/GenBank/DDBJ whole genome shotgun (WGS) entry which is preliminary data.</text>
</comment>
<organism evidence="2 3">
    <name type="scientific">Nonomuraea rubra</name>
    <dbReference type="NCBI Taxonomy" id="46180"/>
    <lineage>
        <taxon>Bacteria</taxon>
        <taxon>Bacillati</taxon>
        <taxon>Actinomycetota</taxon>
        <taxon>Actinomycetes</taxon>
        <taxon>Streptosporangiales</taxon>
        <taxon>Streptosporangiaceae</taxon>
        <taxon>Nonomuraea</taxon>
    </lineage>
</organism>
<feature type="compositionally biased region" description="Low complexity" evidence="1">
    <location>
        <begin position="118"/>
        <end position="131"/>
    </location>
</feature>
<proteinExistence type="predicted"/>
<gene>
    <name evidence="2" type="ORF">HD593_007563</name>
</gene>
<keyword evidence="3" id="KW-1185">Reference proteome</keyword>
<dbReference type="AlphaFoldDB" id="A0A7X0P020"/>